<comment type="subcellular location">
    <subcellularLocation>
        <location evidence="1">Cell membrane</location>
        <topology evidence="1">Multi-pass membrane protein</topology>
    </subcellularLocation>
</comment>
<dbReference type="STRING" id="1335309.GA0116948_11025"/>
<organism evidence="9 10">
    <name type="scientific">Chitinophaga costaii</name>
    <dbReference type="NCBI Taxonomy" id="1335309"/>
    <lineage>
        <taxon>Bacteria</taxon>
        <taxon>Pseudomonadati</taxon>
        <taxon>Bacteroidota</taxon>
        <taxon>Chitinophagia</taxon>
        <taxon>Chitinophagales</taxon>
        <taxon>Chitinophagaceae</taxon>
        <taxon>Chitinophaga</taxon>
    </lineage>
</organism>
<feature type="transmembrane region" description="Helical" evidence="8">
    <location>
        <begin position="281"/>
        <end position="303"/>
    </location>
</feature>
<feature type="transmembrane region" description="Helical" evidence="8">
    <location>
        <begin position="201"/>
        <end position="227"/>
    </location>
</feature>
<sequence>MIAALPRERLYAQKWWILFATAYLLITLYWMRRYLDPLALHFQLGCLALVVCTRIDRSRKGRYRFGIAALCFAVLTWCIPVKTFALLTVTMGLLFAVESFVGSLNLLPLLIIPLMSPLAEYAVKVFSFPLRLEMTQWAGRLLQMIGLPVQVEGNMVTCNGVDFTVDPACMGLHMLLASLLAGIMLVAITSKKYQRRMGFGFTVLLLLPILVLNMIANVLRIATIVYFQAMPGTLLHDLIGLFCFGGYVILPSFFLIRFAIQRVGQPVIKTAPTIATPPHKGSIMANSLLLLLVLGINTLPLAARASRSTSLLKPPTLAGFRYTLLDENITKLNNDQLLVYIKPIRGFYASDHNPSICWEGSGYTFQQVTEQNQTYHAVLTKGDVRLYTAWWYDNGEVYTNSQWSWRLDALRHRKRYAIINITATNKQILAAAIGQFRKEKIYRQSIRASIPPPDVP</sequence>
<feature type="transmembrane region" description="Helical" evidence="8">
    <location>
        <begin position="67"/>
        <end position="97"/>
    </location>
</feature>
<evidence type="ECO:0000256" key="5">
    <source>
        <dbReference type="ARBA" id="ARBA00022801"/>
    </source>
</evidence>
<keyword evidence="2" id="KW-1003">Cell membrane</keyword>
<keyword evidence="10" id="KW-1185">Reference proteome</keyword>
<evidence type="ECO:0000256" key="2">
    <source>
        <dbReference type="ARBA" id="ARBA00022475"/>
    </source>
</evidence>
<name>A0A1C4EUX9_9BACT</name>
<keyword evidence="3" id="KW-0645">Protease</keyword>
<dbReference type="GO" id="GO:0005886">
    <property type="term" value="C:plasma membrane"/>
    <property type="evidence" value="ECO:0007669"/>
    <property type="project" value="UniProtKB-SubCell"/>
</dbReference>
<evidence type="ECO:0000313" key="9">
    <source>
        <dbReference type="EMBL" id="SCC47455.1"/>
    </source>
</evidence>
<dbReference type="EMBL" id="FMAR01000010">
    <property type="protein sequence ID" value="SCC47455.1"/>
    <property type="molecule type" value="Genomic_DNA"/>
</dbReference>
<dbReference type="GO" id="GO:0008233">
    <property type="term" value="F:peptidase activity"/>
    <property type="evidence" value="ECO:0007669"/>
    <property type="project" value="UniProtKB-KW"/>
</dbReference>
<keyword evidence="7 8" id="KW-0472">Membrane</keyword>
<keyword evidence="4 8" id="KW-0812">Transmembrane</keyword>
<gene>
    <name evidence="9" type="ORF">GA0116948_11025</name>
</gene>
<evidence type="ECO:0000256" key="4">
    <source>
        <dbReference type="ARBA" id="ARBA00022692"/>
    </source>
</evidence>
<proteinExistence type="predicted"/>
<feature type="transmembrane region" description="Helical" evidence="8">
    <location>
        <begin position="170"/>
        <end position="189"/>
    </location>
</feature>
<dbReference type="GO" id="GO:0006508">
    <property type="term" value="P:proteolysis"/>
    <property type="evidence" value="ECO:0007669"/>
    <property type="project" value="UniProtKB-KW"/>
</dbReference>
<evidence type="ECO:0000256" key="6">
    <source>
        <dbReference type="ARBA" id="ARBA00022989"/>
    </source>
</evidence>
<dbReference type="InterPro" id="IPR019127">
    <property type="entry name" value="Exosortase"/>
</dbReference>
<dbReference type="AlphaFoldDB" id="A0A1C4EUX9"/>
<evidence type="ECO:0000313" key="10">
    <source>
        <dbReference type="Proteomes" id="UP000242818"/>
    </source>
</evidence>
<keyword evidence="5" id="KW-0378">Hydrolase</keyword>
<keyword evidence="6 8" id="KW-1133">Transmembrane helix</keyword>
<evidence type="ECO:0000256" key="1">
    <source>
        <dbReference type="ARBA" id="ARBA00004651"/>
    </source>
</evidence>
<feature type="transmembrane region" description="Helical" evidence="8">
    <location>
        <begin position="239"/>
        <end position="260"/>
    </location>
</feature>
<dbReference type="RefSeq" id="WP_165798499.1">
    <property type="nucleotide sequence ID" value="NZ_FMAR01000010.1"/>
</dbReference>
<protein>
    <submittedName>
        <fullName evidence="9">Exosortase N</fullName>
    </submittedName>
</protein>
<evidence type="ECO:0000256" key="8">
    <source>
        <dbReference type="SAM" id="Phobius"/>
    </source>
</evidence>
<feature type="transmembrane region" description="Helical" evidence="8">
    <location>
        <begin position="15"/>
        <end position="32"/>
    </location>
</feature>
<dbReference type="Proteomes" id="UP000242818">
    <property type="component" value="Unassembled WGS sequence"/>
</dbReference>
<dbReference type="InterPro" id="IPR031006">
    <property type="entry name" value="Exosort_XrtN"/>
</dbReference>
<dbReference type="InterPro" id="IPR026392">
    <property type="entry name" value="Exo/Archaeosortase_dom"/>
</dbReference>
<accession>A0A1C4EUX9</accession>
<evidence type="ECO:0000256" key="3">
    <source>
        <dbReference type="ARBA" id="ARBA00022670"/>
    </source>
</evidence>
<evidence type="ECO:0000256" key="7">
    <source>
        <dbReference type="ARBA" id="ARBA00023136"/>
    </source>
</evidence>
<dbReference type="Pfam" id="PF09721">
    <property type="entry name" value="Exosortase_EpsH"/>
    <property type="match status" value="1"/>
</dbReference>
<reference evidence="9 10" key="1">
    <citation type="submission" date="2016-08" db="EMBL/GenBank/DDBJ databases">
        <authorList>
            <person name="Seilhamer J.J."/>
        </authorList>
    </citation>
    <scope>NUCLEOTIDE SEQUENCE [LARGE SCALE GENOMIC DNA]</scope>
    <source>
        <strain evidence="9 10">A37T2</strain>
    </source>
</reference>
<dbReference type="NCBIfam" id="TIGR04178">
    <property type="entry name" value="exo_archaeo"/>
    <property type="match status" value="1"/>
</dbReference>
<dbReference type="NCBIfam" id="TIGR04476">
    <property type="entry name" value="exosort_XrtN"/>
    <property type="match status" value="1"/>
</dbReference>